<keyword evidence="1" id="KW-0560">Oxidoreductase</keyword>
<dbReference type="AlphaFoldDB" id="A0A450VHU0"/>
<organism evidence="3">
    <name type="scientific">Candidatus Kentrum eta</name>
    <dbReference type="NCBI Taxonomy" id="2126337"/>
    <lineage>
        <taxon>Bacteria</taxon>
        <taxon>Pseudomonadati</taxon>
        <taxon>Pseudomonadota</taxon>
        <taxon>Gammaproteobacteria</taxon>
        <taxon>Candidatus Kentrum</taxon>
    </lineage>
</organism>
<dbReference type="SUPFAM" id="SSF48613">
    <property type="entry name" value="Heme oxygenase-like"/>
    <property type="match status" value="1"/>
</dbReference>
<feature type="domain" description="Thiaminase-2/PQQC" evidence="2">
    <location>
        <begin position="44"/>
        <end position="249"/>
    </location>
</feature>
<dbReference type="PANTHER" id="PTHR40279:SF3">
    <property type="entry name" value="4-AMINOBENZOATE SYNTHASE"/>
    <property type="match status" value="1"/>
</dbReference>
<reference evidence="3" key="1">
    <citation type="submission" date="2019-02" db="EMBL/GenBank/DDBJ databases">
        <authorList>
            <person name="Gruber-Vodicka R. H."/>
            <person name="Seah K. B. B."/>
        </authorList>
    </citation>
    <scope>NUCLEOTIDE SEQUENCE</scope>
    <source>
        <strain evidence="5">BECK_SA2B12</strain>
        <strain evidence="4">BECK_SA2B15</strain>
        <strain evidence="3">BECK_SA2B20</strain>
    </source>
</reference>
<dbReference type="PANTHER" id="PTHR40279">
    <property type="entry name" value="PQQC-LIKE PROTEIN"/>
    <property type="match status" value="1"/>
</dbReference>
<dbReference type="EMBL" id="CAADFJ010000476">
    <property type="protein sequence ID" value="VFK08003.1"/>
    <property type="molecule type" value="Genomic_DNA"/>
</dbReference>
<dbReference type="EMBL" id="CAADFG010000429">
    <property type="protein sequence ID" value="VFK04554.1"/>
    <property type="molecule type" value="Genomic_DNA"/>
</dbReference>
<evidence type="ECO:0000313" key="4">
    <source>
        <dbReference type="EMBL" id="VFK04554.1"/>
    </source>
</evidence>
<evidence type="ECO:0000259" key="2">
    <source>
        <dbReference type="Pfam" id="PF03070"/>
    </source>
</evidence>
<dbReference type="Gene3D" id="1.20.910.10">
    <property type="entry name" value="Heme oxygenase-like"/>
    <property type="match status" value="1"/>
</dbReference>
<dbReference type="InterPro" id="IPR039068">
    <property type="entry name" value="PqqC-like"/>
</dbReference>
<evidence type="ECO:0000313" key="5">
    <source>
        <dbReference type="EMBL" id="VFK08003.1"/>
    </source>
</evidence>
<accession>A0A450VHU0</accession>
<dbReference type="InterPro" id="IPR016084">
    <property type="entry name" value="Haem_Oase-like_multi-hlx"/>
</dbReference>
<evidence type="ECO:0000256" key="1">
    <source>
        <dbReference type="ARBA" id="ARBA00023002"/>
    </source>
</evidence>
<name>A0A450VHU0_9GAMM</name>
<evidence type="ECO:0000313" key="3">
    <source>
        <dbReference type="EMBL" id="VFK04325.1"/>
    </source>
</evidence>
<gene>
    <name evidence="4" type="ORF">BECKH772A_GA0070896_104293</name>
    <name evidence="3" type="ORF">BECKH772B_GA0070898_104313</name>
    <name evidence="5" type="ORF">BECKH772C_GA0070978_104763</name>
</gene>
<proteinExistence type="predicted"/>
<dbReference type="EMBL" id="CAADFI010000431">
    <property type="protein sequence ID" value="VFK04325.1"/>
    <property type="molecule type" value="Genomic_DNA"/>
</dbReference>
<dbReference type="Pfam" id="PF03070">
    <property type="entry name" value="TENA_THI-4"/>
    <property type="match status" value="1"/>
</dbReference>
<dbReference type="InterPro" id="IPR004305">
    <property type="entry name" value="Thiaminase-2/PQQC"/>
</dbReference>
<protein>
    <submittedName>
        <fullName evidence="3">Pyrroloquinoline quinone (PQQ) biosynthesis protein C</fullName>
    </submittedName>
</protein>
<dbReference type="GO" id="GO:0016491">
    <property type="term" value="F:oxidoreductase activity"/>
    <property type="evidence" value="ECO:0007669"/>
    <property type="project" value="UniProtKB-KW"/>
</dbReference>
<sequence>MEGRLTGDMIYMFINLLLNEVSMTRDKRTIPMTDAEMLVQQISQELQSVEQKIRHHAYLQALEERRIELSRLQCFVGEQWHIISGDLRSIALLISRCEQTESQQFFRDVLQGEAAALEALAPLAVAVGIQPSDCAAYEPTPGAQAYSAYLAWLCLYGSDAEVAAALSINFAAWGANCGRMAQALQQHYGLRAADVVFFTQFAAASPDVGPEALAIIESALRRGVEAGRITRAARMLQGYELMFWDTMYDSACSR</sequence>